<proteinExistence type="predicted"/>
<accession>A0A2S8GBG5</accession>
<dbReference type="AlphaFoldDB" id="A0A2S8GBG5"/>
<keyword evidence="1" id="KW-0472">Membrane</keyword>
<dbReference type="EMBL" id="PUHZ01000026">
    <property type="protein sequence ID" value="PQO41621.1"/>
    <property type="molecule type" value="Genomic_DNA"/>
</dbReference>
<feature type="transmembrane region" description="Helical" evidence="1">
    <location>
        <begin position="333"/>
        <end position="354"/>
    </location>
</feature>
<dbReference type="Proteomes" id="UP000237819">
    <property type="component" value="Unassembled WGS sequence"/>
</dbReference>
<reference evidence="2 3" key="1">
    <citation type="submission" date="2018-02" db="EMBL/GenBank/DDBJ databases">
        <title>Comparative genomes isolates from brazilian mangrove.</title>
        <authorList>
            <person name="Araujo J.E."/>
            <person name="Taketani R.G."/>
            <person name="Silva M.C.P."/>
            <person name="Loureco M.V."/>
            <person name="Andreote F.D."/>
        </authorList>
    </citation>
    <scope>NUCLEOTIDE SEQUENCE [LARGE SCALE GENOMIC DNA]</scope>
    <source>
        <strain evidence="2 3">Nap-Phe MGV</strain>
    </source>
</reference>
<dbReference type="OrthoDB" id="254601at2"/>
<feature type="transmembrane region" description="Helical" evidence="1">
    <location>
        <begin position="402"/>
        <end position="424"/>
    </location>
</feature>
<dbReference type="RefSeq" id="WP_105339445.1">
    <property type="nucleotide sequence ID" value="NZ_PUHZ01000026.1"/>
</dbReference>
<evidence type="ECO:0000313" key="2">
    <source>
        <dbReference type="EMBL" id="PQO41621.1"/>
    </source>
</evidence>
<keyword evidence="1" id="KW-1133">Transmembrane helix</keyword>
<feature type="transmembrane region" description="Helical" evidence="1">
    <location>
        <begin position="17"/>
        <end position="35"/>
    </location>
</feature>
<protein>
    <submittedName>
        <fullName evidence="2">Uncharacterized protein</fullName>
    </submittedName>
</protein>
<keyword evidence="1" id="KW-0812">Transmembrane</keyword>
<gene>
    <name evidence="2" type="ORF">C5Y93_31450</name>
</gene>
<evidence type="ECO:0000313" key="3">
    <source>
        <dbReference type="Proteomes" id="UP000237819"/>
    </source>
</evidence>
<name>A0A2S8GBG5_9BACT</name>
<organism evidence="2 3">
    <name type="scientific">Blastopirellula marina</name>
    <dbReference type="NCBI Taxonomy" id="124"/>
    <lineage>
        <taxon>Bacteria</taxon>
        <taxon>Pseudomonadati</taxon>
        <taxon>Planctomycetota</taxon>
        <taxon>Planctomycetia</taxon>
        <taxon>Pirellulales</taxon>
        <taxon>Pirellulaceae</taxon>
        <taxon>Blastopirellula</taxon>
    </lineage>
</organism>
<sequence>MEDSPTRHSRTSAANRAYAFTVTALAVVAIGLYFCRTPVQSVVAQMSLLVSADLPDESALANVAQEAKVNTLSDATLLLVSERTSLGEEDRRSVDQLREQIQIEITPRASGHHTDVSIVTTAPTTSAALQLAKQIGEVYEQEIDQHSDDQANLIGDAAIQMDQSARSALTEAQQNLDAFVAKHGEVLAGRQPQVDVTAPPIAENQQWLELRQQISDQQGELSILLAQRTEEHPMVINVKAKIVALQAQLQQVPRYADPAPSAESAQLPPVNVEQLKSEHQRLMQTVQQARTSLQAVGGRRQMAADGHRFYTSILAAVESSPHVVGMIGGQFPLIRVGMLLAIATLLGGFAALCVPSAEQEAILVSAKEIEAAAGLSIAAELPLPGGPEIPRKRTATRMAARFAIVASEYSLVALVGLILVALLVDPEFTRTFTHEPFTALYNAQNQLWKFAN</sequence>
<evidence type="ECO:0000256" key="1">
    <source>
        <dbReference type="SAM" id="Phobius"/>
    </source>
</evidence>
<comment type="caution">
    <text evidence="2">The sequence shown here is derived from an EMBL/GenBank/DDBJ whole genome shotgun (WGS) entry which is preliminary data.</text>
</comment>